<evidence type="ECO:0000259" key="5">
    <source>
        <dbReference type="PROSITE" id="PS50931"/>
    </source>
</evidence>
<dbReference type="Gene3D" id="1.10.10.10">
    <property type="entry name" value="Winged helix-like DNA-binding domain superfamily/Winged helix DNA-binding domain"/>
    <property type="match status" value="1"/>
</dbReference>
<protein>
    <submittedName>
        <fullName evidence="6">LysR family transcriptional regulator</fullName>
    </submittedName>
</protein>
<evidence type="ECO:0000256" key="4">
    <source>
        <dbReference type="ARBA" id="ARBA00023163"/>
    </source>
</evidence>
<dbReference type="InterPro" id="IPR036390">
    <property type="entry name" value="WH_DNA-bd_sf"/>
</dbReference>
<keyword evidence="7" id="KW-1185">Reference proteome</keyword>
<proteinExistence type="inferred from homology"/>
<evidence type="ECO:0000256" key="2">
    <source>
        <dbReference type="ARBA" id="ARBA00023015"/>
    </source>
</evidence>
<dbReference type="OrthoDB" id="9775392at2"/>
<sequence length="306" mass="33797">MMIRHLSYFVALARERHFARAAAVCNVTQPTLTVAIQKLEADLEARLVVRSHRYVGLTHEGEHVLAWAQQILADYDSLRVDLGGLKKGLEGTLRLGVIPAAMASVAFVTEPFCSAHPAAKVSVQSMNSRDIQRGLNAFEIDAGLTYLDNEPLEHARTVPLYLERYIFVTRRGGRHEGRSTITWKEAAGERLCLLSEDMQNRRIINKIVESTGVPIDPTITGNSFLNILSHLRQGGWSSIVPHIFSFIIGDTPDLLKLDLVEPVHSQAIGLVLSDRDPLSPMTSALVAAVTGVDFERELARAMGRET</sequence>
<dbReference type="CDD" id="cd05466">
    <property type="entry name" value="PBP2_LTTR_substrate"/>
    <property type="match status" value="1"/>
</dbReference>
<dbReference type="Pfam" id="PF00126">
    <property type="entry name" value="HTH_1"/>
    <property type="match status" value="1"/>
</dbReference>
<keyword evidence="2" id="KW-0805">Transcription regulation</keyword>
<gene>
    <name evidence="6" type="ORF">FRZ61_06460</name>
</gene>
<name>A0A5J6MU84_9PROT</name>
<dbReference type="GO" id="GO:0005829">
    <property type="term" value="C:cytosol"/>
    <property type="evidence" value="ECO:0007669"/>
    <property type="project" value="TreeGrafter"/>
</dbReference>
<evidence type="ECO:0000256" key="1">
    <source>
        <dbReference type="ARBA" id="ARBA00009437"/>
    </source>
</evidence>
<dbReference type="GO" id="GO:0003700">
    <property type="term" value="F:DNA-binding transcription factor activity"/>
    <property type="evidence" value="ECO:0007669"/>
    <property type="project" value="InterPro"/>
</dbReference>
<keyword evidence="3" id="KW-0238">DNA-binding</keyword>
<reference evidence="6 7" key="1">
    <citation type="submission" date="2019-08" db="EMBL/GenBank/DDBJ databases">
        <title>Hyperibacter terrae gen. nov., sp. nov. and Hyperibacter viscosus sp. nov., two new members in the family Rhodospirillaceae isolated from the rhizosphere of Hypericum perforatum.</title>
        <authorList>
            <person name="Noviana Z."/>
        </authorList>
    </citation>
    <scope>NUCLEOTIDE SEQUENCE [LARGE SCALE GENOMIC DNA]</scope>
    <source>
        <strain evidence="6 7">R5959</strain>
    </source>
</reference>
<comment type="similarity">
    <text evidence="1">Belongs to the LysR transcriptional regulatory family.</text>
</comment>
<dbReference type="Gene3D" id="3.40.190.290">
    <property type="match status" value="1"/>
</dbReference>
<dbReference type="InterPro" id="IPR036388">
    <property type="entry name" value="WH-like_DNA-bd_sf"/>
</dbReference>
<dbReference type="PANTHER" id="PTHR30419:SF31">
    <property type="entry name" value="BLR3139 PROTEIN"/>
    <property type="match status" value="1"/>
</dbReference>
<dbReference type="Pfam" id="PF03466">
    <property type="entry name" value="LysR_substrate"/>
    <property type="match status" value="1"/>
</dbReference>
<evidence type="ECO:0000256" key="3">
    <source>
        <dbReference type="ARBA" id="ARBA00023125"/>
    </source>
</evidence>
<dbReference type="AlphaFoldDB" id="A0A5J6MU84"/>
<dbReference type="RefSeq" id="WP_151114951.1">
    <property type="nucleotide sequence ID" value="NZ_CP042582.1"/>
</dbReference>
<dbReference type="PROSITE" id="PS50931">
    <property type="entry name" value="HTH_LYSR"/>
    <property type="match status" value="1"/>
</dbReference>
<dbReference type="Proteomes" id="UP000325797">
    <property type="component" value="Chromosome"/>
</dbReference>
<dbReference type="InterPro" id="IPR000847">
    <property type="entry name" value="LysR_HTH_N"/>
</dbReference>
<dbReference type="PANTHER" id="PTHR30419">
    <property type="entry name" value="HTH-TYPE TRANSCRIPTIONAL REGULATOR YBHD"/>
    <property type="match status" value="1"/>
</dbReference>
<accession>A0A5J6MU84</accession>
<dbReference type="SUPFAM" id="SSF53850">
    <property type="entry name" value="Periplasmic binding protein-like II"/>
    <property type="match status" value="1"/>
</dbReference>
<organism evidence="6 7">
    <name type="scientific">Hypericibacter adhaerens</name>
    <dbReference type="NCBI Taxonomy" id="2602016"/>
    <lineage>
        <taxon>Bacteria</taxon>
        <taxon>Pseudomonadati</taxon>
        <taxon>Pseudomonadota</taxon>
        <taxon>Alphaproteobacteria</taxon>
        <taxon>Rhodospirillales</taxon>
        <taxon>Dongiaceae</taxon>
        <taxon>Hypericibacter</taxon>
    </lineage>
</organism>
<dbReference type="GO" id="GO:0003677">
    <property type="term" value="F:DNA binding"/>
    <property type="evidence" value="ECO:0007669"/>
    <property type="project" value="UniProtKB-KW"/>
</dbReference>
<dbReference type="InterPro" id="IPR050950">
    <property type="entry name" value="HTH-type_LysR_regulators"/>
</dbReference>
<dbReference type="EMBL" id="CP042582">
    <property type="protein sequence ID" value="QEX20727.1"/>
    <property type="molecule type" value="Genomic_DNA"/>
</dbReference>
<dbReference type="FunFam" id="1.10.10.10:FF:000001">
    <property type="entry name" value="LysR family transcriptional regulator"/>
    <property type="match status" value="1"/>
</dbReference>
<evidence type="ECO:0000313" key="7">
    <source>
        <dbReference type="Proteomes" id="UP000325797"/>
    </source>
</evidence>
<keyword evidence="4" id="KW-0804">Transcription</keyword>
<dbReference type="SUPFAM" id="SSF46785">
    <property type="entry name" value="Winged helix' DNA-binding domain"/>
    <property type="match status" value="1"/>
</dbReference>
<feature type="domain" description="HTH lysR-type" evidence="5">
    <location>
        <begin position="1"/>
        <end position="58"/>
    </location>
</feature>
<dbReference type="InterPro" id="IPR005119">
    <property type="entry name" value="LysR_subst-bd"/>
</dbReference>
<dbReference type="KEGG" id="hadh:FRZ61_06460"/>
<evidence type="ECO:0000313" key="6">
    <source>
        <dbReference type="EMBL" id="QEX20727.1"/>
    </source>
</evidence>